<accession>A0A6J4PBI1</accession>
<evidence type="ECO:0000313" key="2">
    <source>
        <dbReference type="EMBL" id="CAA9411683.1"/>
    </source>
</evidence>
<reference evidence="2" key="1">
    <citation type="submission" date="2020-02" db="EMBL/GenBank/DDBJ databases">
        <authorList>
            <person name="Meier V. D."/>
        </authorList>
    </citation>
    <scope>NUCLEOTIDE SEQUENCE</scope>
    <source>
        <strain evidence="2">AVDCRST_MAG01</strain>
    </source>
</reference>
<feature type="non-terminal residue" evidence="2">
    <location>
        <position position="1"/>
    </location>
</feature>
<proteinExistence type="predicted"/>
<dbReference type="EMBL" id="CADCUW010000246">
    <property type="protein sequence ID" value="CAA9411683.1"/>
    <property type="molecule type" value="Genomic_DNA"/>
</dbReference>
<organism evidence="2">
    <name type="scientific">uncultured Rubrobacteraceae bacterium</name>
    <dbReference type="NCBI Taxonomy" id="349277"/>
    <lineage>
        <taxon>Bacteria</taxon>
        <taxon>Bacillati</taxon>
        <taxon>Actinomycetota</taxon>
        <taxon>Rubrobacteria</taxon>
        <taxon>Rubrobacterales</taxon>
        <taxon>Rubrobacteraceae</taxon>
        <taxon>environmental samples</taxon>
    </lineage>
</organism>
<protein>
    <submittedName>
        <fullName evidence="2">Uncharacterized protein</fullName>
    </submittedName>
</protein>
<evidence type="ECO:0000256" key="1">
    <source>
        <dbReference type="SAM" id="MobiDB-lite"/>
    </source>
</evidence>
<dbReference type="AlphaFoldDB" id="A0A6J4PBI1"/>
<gene>
    <name evidence="2" type="ORF">AVDCRST_MAG01-01-1654</name>
</gene>
<sequence>EGLDGRSDRQQRRPDPPGGEE</sequence>
<feature type="region of interest" description="Disordered" evidence="1">
    <location>
        <begin position="1"/>
        <end position="21"/>
    </location>
</feature>
<feature type="non-terminal residue" evidence="2">
    <location>
        <position position="21"/>
    </location>
</feature>
<name>A0A6J4PBI1_9ACTN</name>
<feature type="compositionally biased region" description="Basic and acidic residues" evidence="1">
    <location>
        <begin position="1"/>
        <end position="15"/>
    </location>
</feature>